<accession>A0ABT1BZE9</accession>
<comment type="similarity">
    <text evidence="2">Belongs to the SusD family.</text>
</comment>
<keyword evidence="4" id="KW-0472">Membrane</keyword>
<evidence type="ECO:0000256" key="4">
    <source>
        <dbReference type="ARBA" id="ARBA00023136"/>
    </source>
</evidence>
<evidence type="ECO:0000259" key="8">
    <source>
        <dbReference type="Pfam" id="PF14322"/>
    </source>
</evidence>
<dbReference type="RefSeq" id="WP_252761143.1">
    <property type="nucleotide sequence ID" value="NZ_JAMXLY010000028.1"/>
</dbReference>
<evidence type="ECO:0000256" key="6">
    <source>
        <dbReference type="SAM" id="SignalP"/>
    </source>
</evidence>
<evidence type="ECO:0000256" key="5">
    <source>
        <dbReference type="ARBA" id="ARBA00023237"/>
    </source>
</evidence>
<keyword evidence="3 6" id="KW-0732">Signal</keyword>
<feature type="signal peptide" evidence="6">
    <location>
        <begin position="1"/>
        <end position="24"/>
    </location>
</feature>
<proteinExistence type="inferred from homology"/>
<evidence type="ECO:0000256" key="2">
    <source>
        <dbReference type="ARBA" id="ARBA00006275"/>
    </source>
</evidence>
<dbReference type="Gene3D" id="1.25.40.390">
    <property type="match status" value="1"/>
</dbReference>
<evidence type="ECO:0000313" key="10">
    <source>
        <dbReference type="Proteomes" id="UP001204015"/>
    </source>
</evidence>
<reference evidence="9 10" key="1">
    <citation type="submission" date="2022-06" db="EMBL/GenBank/DDBJ databases">
        <title>A taxonomic note on the genus Prevotella: Description of four novel genera and emended description of the genera Hallella and Xylanibacter.</title>
        <authorList>
            <person name="Hitch T.C.A."/>
        </authorList>
    </citation>
    <scope>NUCLEOTIDE SEQUENCE [LARGE SCALE GENOMIC DNA]</scope>
    <source>
        <strain evidence="9 10">DSM 100619</strain>
    </source>
</reference>
<feature type="domain" description="SusD-like N-terminal" evidence="8">
    <location>
        <begin position="88"/>
        <end position="237"/>
    </location>
</feature>
<dbReference type="EMBL" id="JAMXLY010000028">
    <property type="protein sequence ID" value="MCO6025787.1"/>
    <property type="molecule type" value="Genomic_DNA"/>
</dbReference>
<comment type="caution">
    <text evidence="9">The sequence shown here is derived from an EMBL/GenBank/DDBJ whole genome shotgun (WGS) entry which is preliminary data.</text>
</comment>
<sequence>MKIIKLSTKILFIFIGLISFNSCDLETEPTTALPSNVVFKTTEDAEKVLNGAWENLQETFYTYRAPGWSAIQLTSDAMGNDVVVNTRYGYRDMYALTAVYGKTDYIDDLSWQLGYQTINNANNVIANIDQSKGSQNDINRIKGQALALRGYIYLHFASLYSFAINEDSNAVNVPIYTEPTDENTALTGKPASSVAEVYRQSMSDLEQALALIPKDYTRTAKWKIDHEVVLGLLSRAALYSRQWQKAKDYSDQLLDLDDYLMTKDEWYGGFNDVNNKEWIWGHPQTVDQSNSSYHFHYLDTTTDGIYYFSFNVDPYFYEKYDDGDYRKDLIYWDLPPGSDKSSSTELYLRNKKFRIRSFEGEDGVGDLVLMRVSEIYLINAEARARLNDLQGALKRLNALRSARGAKLANEGESQKQIIDDILLERRRELWGEGFSLIDIIRNQQAIVRKEYPSTPIDYTYTDANGTVHHRQISPQGHRIIKQPDGSDFQINSKYYLFRIPDGEELSNKNLYSKHPKLAIYN</sequence>
<dbReference type="InterPro" id="IPR011990">
    <property type="entry name" value="TPR-like_helical_dom_sf"/>
</dbReference>
<evidence type="ECO:0000313" key="9">
    <source>
        <dbReference type="EMBL" id="MCO6025787.1"/>
    </source>
</evidence>
<evidence type="ECO:0000256" key="1">
    <source>
        <dbReference type="ARBA" id="ARBA00004442"/>
    </source>
</evidence>
<dbReference type="CDD" id="cd08977">
    <property type="entry name" value="SusD"/>
    <property type="match status" value="1"/>
</dbReference>
<dbReference type="InterPro" id="IPR033985">
    <property type="entry name" value="SusD-like_N"/>
</dbReference>
<comment type="subcellular location">
    <subcellularLocation>
        <location evidence="1">Cell outer membrane</location>
    </subcellularLocation>
</comment>
<keyword evidence="10" id="KW-1185">Reference proteome</keyword>
<keyword evidence="5" id="KW-0998">Cell outer membrane</keyword>
<name>A0ABT1BZE9_9BACT</name>
<dbReference type="Pfam" id="PF14322">
    <property type="entry name" value="SusD-like_3"/>
    <property type="match status" value="1"/>
</dbReference>
<protein>
    <submittedName>
        <fullName evidence="9">RagB/SusD family nutrient uptake outer membrane protein</fullName>
    </submittedName>
</protein>
<dbReference type="Proteomes" id="UP001204015">
    <property type="component" value="Unassembled WGS sequence"/>
</dbReference>
<organism evidence="9 10">
    <name type="scientific">Segatella cerevisiae</name>
    <dbReference type="NCBI Taxonomy" id="2053716"/>
    <lineage>
        <taxon>Bacteria</taxon>
        <taxon>Pseudomonadati</taxon>
        <taxon>Bacteroidota</taxon>
        <taxon>Bacteroidia</taxon>
        <taxon>Bacteroidales</taxon>
        <taxon>Prevotellaceae</taxon>
        <taxon>Segatella</taxon>
    </lineage>
</organism>
<feature type="chain" id="PRO_5046506181" evidence="6">
    <location>
        <begin position="25"/>
        <end position="521"/>
    </location>
</feature>
<dbReference type="SUPFAM" id="SSF48452">
    <property type="entry name" value="TPR-like"/>
    <property type="match status" value="1"/>
</dbReference>
<evidence type="ECO:0000256" key="3">
    <source>
        <dbReference type="ARBA" id="ARBA00022729"/>
    </source>
</evidence>
<gene>
    <name evidence="9" type="ORF">NG821_08025</name>
</gene>
<dbReference type="InterPro" id="IPR012944">
    <property type="entry name" value="SusD_RagB_dom"/>
</dbReference>
<evidence type="ECO:0000259" key="7">
    <source>
        <dbReference type="Pfam" id="PF07980"/>
    </source>
</evidence>
<dbReference type="Pfam" id="PF07980">
    <property type="entry name" value="SusD_RagB"/>
    <property type="match status" value="1"/>
</dbReference>
<feature type="domain" description="RagB/SusD" evidence="7">
    <location>
        <begin position="251"/>
        <end position="511"/>
    </location>
</feature>